<dbReference type="EMBL" id="CP027541">
    <property type="protein sequence ID" value="AWT54877.1"/>
    <property type="molecule type" value="Genomic_DNA"/>
</dbReference>
<gene>
    <name evidence="2" type="ORF">D806_039110</name>
</gene>
<proteinExistence type="predicted"/>
<protein>
    <submittedName>
        <fullName evidence="2">Uncharacterized protein</fullName>
    </submittedName>
</protein>
<sequence length="267" mass="28611">MGWMDRLRGMSSSGPEVGAPLPADVGAPDLVEPLYARALVLESDRSSAVVEVQPPGGASYRAELRSGTDPGSFTGLVMRWHVPVIVDAADPGRVVLLEPPCGPDLPLVPADLQAIRDARNLRTSALAARYPPPSAAELANLMEPTASAAHPAWDAVCFRLGLLSTFEARAVLDGIRSDGNGWERAEERLYSWGPRIPDDLRKQVGAFFLHLDHVAPQGPGIDLRPFWTLGVAALMRDLAADEVDAGVFERVMGPFVDVSGPLPEQLL</sequence>
<dbReference type="AlphaFoldDB" id="A0A2U9PSY3"/>
<organism evidence="2 3">
    <name type="scientific">Mycolicibacterium smegmatis (strain MKD8)</name>
    <name type="common">Mycobacterium smegmatis</name>
    <dbReference type="NCBI Taxonomy" id="1214915"/>
    <lineage>
        <taxon>Bacteria</taxon>
        <taxon>Bacillati</taxon>
        <taxon>Actinomycetota</taxon>
        <taxon>Actinomycetes</taxon>
        <taxon>Mycobacteriales</taxon>
        <taxon>Mycobacteriaceae</taxon>
        <taxon>Mycolicibacterium</taxon>
    </lineage>
</organism>
<evidence type="ECO:0000313" key="2">
    <source>
        <dbReference type="EMBL" id="AWT54877.1"/>
    </source>
</evidence>
<name>A0A2U9PSY3_MYCSE</name>
<accession>A0A2U9PSY3</accession>
<evidence type="ECO:0000256" key="1">
    <source>
        <dbReference type="SAM" id="MobiDB-lite"/>
    </source>
</evidence>
<evidence type="ECO:0000313" key="3">
    <source>
        <dbReference type="Proteomes" id="UP000011200"/>
    </source>
</evidence>
<reference evidence="3" key="2">
    <citation type="submission" date="2018-03" db="EMBL/GenBank/DDBJ databases">
        <authorList>
            <person name="Derbyshire K."/>
            <person name="Gray T.A."/>
            <person name="Champion M."/>
        </authorList>
    </citation>
    <scope>NUCLEOTIDE SEQUENCE [LARGE SCALE GENOMIC DNA]</scope>
    <source>
        <strain evidence="3">MKD8</strain>
    </source>
</reference>
<feature type="region of interest" description="Disordered" evidence="1">
    <location>
        <begin position="1"/>
        <end position="21"/>
    </location>
</feature>
<dbReference type="Proteomes" id="UP000011200">
    <property type="component" value="Chromosome"/>
</dbReference>
<reference evidence="2 3" key="1">
    <citation type="journal article" date="2013" name="Genome Announc.">
        <title>Draft genome sequence of MKD8, a conjugal recipient Mycobacterium smegmatis strain.</title>
        <authorList>
            <person name="Gray T.A."/>
            <person name="Palumbo M.J."/>
            <person name="Derbyshire K.M."/>
        </authorList>
    </citation>
    <scope>NUCLEOTIDE SEQUENCE [LARGE SCALE GENOMIC DNA]</scope>
    <source>
        <strain evidence="2 3">MKD8</strain>
    </source>
</reference>
<dbReference type="RefSeq" id="WP_003895376.1">
    <property type="nucleotide sequence ID" value="NZ_CP027541.1"/>
</dbReference>